<dbReference type="Gene3D" id="3.30.70.1450">
    <property type="entry name" value="Regulator of K+ conductance, C-terminal domain"/>
    <property type="match status" value="2"/>
</dbReference>
<reference evidence="10" key="1">
    <citation type="submission" date="2016-10" db="EMBL/GenBank/DDBJ databases">
        <authorList>
            <person name="Varghese N."/>
            <person name="Submissions S."/>
        </authorList>
    </citation>
    <scope>NUCLEOTIDE SEQUENCE [LARGE SCALE GENOMIC DNA]</scope>
    <source>
        <strain evidence="10">CGMCC 1.12397</strain>
    </source>
</reference>
<dbReference type="AlphaFoldDB" id="A0A1H1BY69"/>
<feature type="domain" description="RCK C-terminal" evidence="8">
    <location>
        <begin position="367"/>
        <end position="448"/>
    </location>
</feature>
<keyword evidence="2" id="KW-0813">Transport</keyword>
<dbReference type="GO" id="GO:0005886">
    <property type="term" value="C:plasma membrane"/>
    <property type="evidence" value="ECO:0007669"/>
    <property type="project" value="InterPro"/>
</dbReference>
<dbReference type="SUPFAM" id="SSF51735">
    <property type="entry name" value="NAD(P)-binding Rossmann-fold domains"/>
    <property type="match status" value="2"/>
</dbReference>
<dbReference type="SUPFAM" id="SSF116726">
    <property type="entry name" value="TrkA C-terminal domain-like"/>
    <property type="match status" value="2"/>
</dbReference>
<protein>
    <submittedName>
        <fullName evidence="9">Trk system potassium uptake protein TrkA</fullName>
    </submittedName>
</protein>
<dbReference type="InterPro" id="IPR036291">
    <property type="entry name" value="NAD(P)-bd_dom_sf"/>
</dbReference>
<dbReference type="PANTHER" id="PTHR43833:SF5">
    <property type="entry name" value="TRK SYSTEM POTASSIUM UPTAKE PROTEIN TRKA"/>
    <property type="match status" value="1"/>
</dbReference>
<dbReference type="PRINTS" id="PR00335">
    <property type="entry name" value="KUPTAKETRKA"/>
</dbReference>
<keyword evidence="4" id="KW-0630">Potassium</keyword>
<feature type="domain" description="RCK C-terminal" evidence="8">
    <location>
        <begin position="142"/>
        <end position="223"/>
    </location>
</feature>
<keyword evidence="3" id="KW-0633">Potassium transport</keyword>
<gene>
    <name evidence="9" type="ORF">SAMN05216278_2018</name>
</gene>
<evidence type="ECO:0000313" key="10">
    <source>
        <dbReference type="Proteomes" id="UP000199289"/>
    </source>
</evidence>
<dbReference type="NCBIfam" id="NF007039">
    <property type="entry name" value="PRK09496.3-2"/>
    <property type="match status" value="1"/>
</dbReference>
<dbReference type="NCBIfam" id="NF007041">
    <property type="entry name" value="PRK09496.3-4"/>
    <property type="match status" value="1"/>
</dbReference>
<proteinExistence type="predicted"/>
<organism evidence="9 10">
    <name type="scientific">Halopelagius longus</name>
    <dbReference type="NCBI Taxonomy" id="1236180"/>
    <lineage>
        <taxon>Archaea</taxon>
        <taxon>Methanobacteriati</taxon>
        <taxon>Methanobacteriota</taxon>
        <taxon>Stenosarchaea group</taxon>
        <taxon>Halobacteria</taxon>
        <taxon>Halobacteriales</taxon>
        <taxon>Haloferacaceae</taxon>
    </lineage>
</organism>
<evidence type="ECO:0000256" key="5">
    <source>
        <dbReference type="ARBA" id="ARBA00023027"/>
    </source>
</evidence>
<dbReference type="GO" id="GO:0015079">
    <property type="term" value="F:potassium ion transmembrane transporter activity"/>
    <property type="evidence" value="ECO:0007669"/>
    <property type="project" value="InterPro"/>
</dbReference>
<feature type="domain" description="RCK N-terminal" evidence="7">
    <location>
        <begin position="230"/>
        <end position="349"/>
    </location>
</feature>
<evidence type="ECO:0000256" key="4">
    <source>
        <dbReference type="ARBA" id="ARBA00022958"/>
    </source>
</evidence>
<dbReference type="EMBL" id="FNKQ01000002">
    <property type="protein sequence ID" value="SDQ56907.1"/>
    <property type="molecule type" value="Genomic_DNA"/>
</dbReference>
<evidence type="ECO:0000256" key="1">
    <source>
        <dbReference type="ARBA" id="ARBA00003660"/>
    </source>
</evidence>
<dbReference type="Pfam" id="PF02080">
    <property type="entry name" value="TrkA_C"/>
    <property type="match status" value="2"/>
</dbReference>
<evidence type="ECO:0000313" key="9">
    <source>
        <dbReference type="EMBL" id="SDQ56907.1"/>
    </source>
</evidence>
<dbReference type="NCBIfam" id="NF007034">
    <property type="entry name" value="PRK09496.2-1"/>
    <property type="match status" value="1"/>
</dbReference>
<keyword evidence="5" id="KW-0520">NAD</keyword>
<dbReference type="InterPro" id="IPR050721">
    <property type="entry name" value="Trk_Ktr_HKT_K-transport"/>
</dbReference>
<dbReference type="InterPro" id="IPR036721">
    <property type="entry name" value="RCK_C_sf"/>
</dbReference>
<evidence type="ECO:0000259" key="8">
    <source>
        <dbReference type="PROSITE" id="PS51202"/>
    </source>
</evidence>
<evidence type="ECO:0000256" key="3">
    <source>
        <dbReference type="ARBA" id="ARBA00022538"/>
    </source>
</evidence>
<dbReference type="InterPro" id="IPR006037">
    <property type="entry name" value="RCK_C"/>
</dbReference>
<evidence type="ECO:0000256" key="6">
    <source>
        <dbReference type="ARBA" id="ARBA00023065"/>
    </source>
</evidence>
<name>A0A1H1BY69_9EURY</name>
<evidence type="ECO:0000256" key="2">
    <source>
        <dbReference type="ARBA" id="ARBA00022448"/>
    </source>
</evidence>
<keyword evidence="6" id="KW-0406">Ion transport</keyword>
<feature type="domain" description="RCK N-terminal" evidence="7">
    <location>
        <begin position="3"/>
        <end position="122"/>
    </location>
</feature>
<comment type="function">
    <text evidence="1">Part of a potassium transport system.</text>
</comment>
<dbReference type="PANTHER" id="PTHR43833">
    <property type="entry name" value="POTASSIUM CHANNEL PROTEIN 2-RELATED-RELATED"/>
    <property type="match status" value="1"/>
</dbReference>
<dbReference type="InterPro" id="IPR003148">
    <property type="entry name" value="RCK_N"/>
</dbReference>
<dbReference type="Gene3D" id="3.40.50.720">
    <property type="entry name" value="NAD(P)-binding Rossmann-like Domain"/>
    <property type="match status" value="2"/>
</dbReference>
<dbReference type="NCBIfam" id="NF007031">
    <property type="entry name" value="PRK09496.1-2"/>
    <property type="match status" value="1"/>
</dbReference>
<dbReference type="PROSITE" id="PS51202">
    <property type="entry name" value="RCK_C"/>
    <property type="match status" value="2"/>
</dbReference>
<accession>A0A1H1BY69</accession>
<dbReference type="Pfam" id="PF02254">
    <property type="entry name" value="TrkA_N"/>
    <property type="match status" value="2"/>
</dbReference>
<sequence length="448" mass="48081">MSLVRVVIVGAGQVGSSIAADLDETHEVVVVDSDPDRTEDLNYTLDVLAVTGDGTAVSTLEDAGVENADMVIASTDDDETNIVVCSTVKAISDAFTIARVKNTEYLRTWQRSKKAFGIDFMVCTNLLAAESIVRVVGLPAARDVDPFAGGRVQMAEFEVDEDSPVSNVTIREADRFDELTFAAILREGSVEIPHGETVIRAGDRVVVIGTPPSVQEFARSVAPDESPGTAEEVVIVGGSEIGYHVARLLEERGFNPRLIERDDLRARKLAEDLPGTVVMESDATDMDFLEREHVGDADLLVAALDSDEKNLLVSLLAGRLGVERTVAVIDTTEYVDLFEAVGVDIGVSPREVVAEEITRFTREGGAENVALIESNKAEVLEIEVDEQSILAGRAIKESVAELPDSVVIGAITRRGEFITPRGDTVVEPGDHVVLFAATEVVDAIAPKL</sequence>
<evidence type="ECO:0000259" key="7">
    <source>
        <dbReference type="PROSITE" id="PS51201"/>
    </source>
</evidence>
<dbReference type="Proteomes" id="UP000199289">
    <property type="component" value="Unassembled WGS sequence"/>
</dbReference>
<dbReference type="InterPro" id="IPR006036">
    <property type="entry name" value="K_uptake_TrkA"/>
</dbReference>
<dbReference type="PROSITE" id="PS51201">
    <property type="entry name" value="RCK_N"/>
    <property type="match status" value="2"/>
</dbReference>